<feature type="transmembrane region" description="Helical" evidence="7">
    <location>
        <begin position="511"/>
        <end position="531"/>
    </location>
</feature>
<keyword evidence="9" id="KW-0012">Acyltransferase</keyword>
<feature type="transmembrane region" description="Helical" evidence="7">
    <location>
        <begin position="97"/>
        <end position="114"/>
    </location>
</feature>
<dbReference type="GO" id="GO:0055091">
    <property type="term" value="P:phospholipid homeostasis"/>
    <property type="evidence" value="ECO:0007669"/>
    <property type="project" value="TreeGrafter"/>
</dbReference>
<sequence length="866" mass="100039">MPKRIAVHLKKISPLRYWKELLGILIILLAFVFFRDQKKEIEQIMPLLQSANVYWLIAGVLLTLFFILMEAYMYVASFRAMSLRISLKVALELFLKRNFLSVFLPAGGISSLAYNTTQLRRMNLNKTQIHQTSILYGYLALFSVFLLAIPIMLYSLWKSGQVGNLLIPFLILAVILAVSFYIVYCFRYKTKIYQLLEKKFPLTVIQISNLFTSEVDKGYLLLSLFFSVLVEFCGIFHILIAMKALGLPLSLEAAILGYIISTLLMIVSPFLRGLGAVELSMFLIFKKFGYSHEAGIGITLLYRVFEFWLPLVFGFISFSMKGAQLITRIGPSVMIFLLGIINIISVILPPIADRLHLEKFYFPAETLSISKLLVLIIGIGLLVSSTYLLRGYRTAYWFATIFCVLSLFGHLMKGIDYEESIVAAMTLLFLIYNRKEYRIQANFYWVRIGILSFLVSFFAILVFETISFYIIDKRHFGIDFTWKESFLYALRGFLLFSDAGLEPKTNFGREFLHITHVLGFACWILFFYTILQSKKYIAKDHGHDEQAMAKMLLDKFGNSSLDYFKISKEKELYFSDSALGFVSYRVANKYAVVLDEPVCHWTDKEDIIQEFDQFCHKQGLKSIYFRVSEDNLFNFQNLRKKKLLIGIEGIMEISQFSLNGKARKSLRNGMNFLEKNGYHALIHNAPHGEKFLKELKAVSDEWLIGNNRSEVIFSQGLFDTESLRALDIICIHDKDGNVVSFLNIVPDYAMDECTYDLFRKKMEAPSACMDGLIVKLVEYAKSHDYRYINLGMVPLVGIEQPDNAAEQIMNFVSNNFPKYKKYKNQKDFKDKYSNKWEKRYLLFDHDFDLLQLPAVMKKVMSIKQCS</sequence>
<proteinExistence type="predicted"/>
<evidence type="ECO:0000256" key="7">
    <source>
        <dbReference type="SAM" id="Phobius"/>
    </source>
</evidence>
<dbReference type="EMBL" id="LT906468">
    <property type="protein sequence ID" value="SNV53024.1"/>
    <property type="molecule type" value="Genomic_DNA"/>
</dbReference>
<keyword evidence="4 7" id="KW-0812">Transmembrane</keyword>
<evidence type="ECO:0000256" key="2">
    <source>
        <dbReference type="ARBA" id="ARBA00022475"/>
    </source>
</evidence>
<dbReference type="Proteomes" id="UP000215355">
    <property type="component" value="Chromosome 1"/>
</dbReference>
<feature type="transmembrane region" description="Helical" evidence="7">
    <location>
        <begin position="134"/>
        <end position="153"/>
    </location>
</feature>
<feature type="transmembrane region" description="Helical" evidence="7">
    <location>
        <begin position="253"/>
        <end position="274"/>
    </location>
</feature>
<feature type="transmembrane region" description="Helical" evidence="7">
    <location>
        <begin position="372"/>
        <end position="389"/>
    </location>
</feature>
<evidence type="ECO:0000256" key="4">
    <source>
        <dbReference type="ARBA" id="ARBA00022692"/>
    </source>
</evidence>
<protein>
    <submittedName>
        <fullName evidence="9">Phosphatidylglycerol lysyltransferase</fullName>
        <ecNumber evidence="9">2.3.2.3</ecNumber>
    </submittedName>
</protein>
<reference evidence="9 10" key="1">
    <citation type="submission" date="2017-06" db="EMBL/GenBank/DDBJ databases">
        <authorList>
            <consortium name="Pathogen Informatics"/>
        </authorList>
    </citation>
    <scope>NUCLEOTIDE SEQUENCE [LARGE SCALE GENOMIC DNA]</scope>
    <source>
        <strain evidence="9 10">NCTC12149</strain>
    </source>
</reference>
<dbReference type="GO" id="GO:0050071">
    <property type="term" value="F:phosphatidylglycerol lysyltransferase activity"/>
    <property type="evidence" value="ECO:0007669"/>
    <property type="project" value="UniProtKB-EC"/>
</dbReference>
<keyword evidence="5 7" id="KW-1133">Transmembrane helix</keyword>
<gene>
    <name evidence="9" type="primary">mprF</name>
    <name evidence="9" type="ORF">SAMEA4412673_02775</name>
</gene>
<name>A0AAJ4XDS6_9SPHI</name>
<evidence type="ECO:0000313" key="9">
    <source>
        <dbReference type="EMBL" id="SNV53024.1"/>
    </source>
</evidence>
<evidence type="ECO:0000256" key="1">
    <source>
        <dbReference type="ARBA" id="ARBA00004651"/>
    </source>
</evidence>
<dbReference type="EC" id="2.3.2.3" evidence="9"/>
<feature type="domain" description="Phosphatidylglycerol lysyltransferase C-terminal" evidence="8">
    <location>
        <begin position="552"/>
        <end position="842"/>
    </location>
</feature>
<feature type="transmembrane region" description="Helical" evidence="7">
    <location>
        <begin position="417"/>
        <end position="432"/>
    </location>
</feature>
<evidence type="ECO:0000313" key="10">
    <source>
        <dbReference type="Proteomes" id="UP000215355"/>
    </source>
</evidence>
<feature type="transmembrane region" description="Helical" evidence="7">
    <location>
        <begin position="294"/>
        <end position="320"/>
    </location>
</feature>
<dbReference type="GO" id="GO:0005886">
    <property type="term" value="C:plasma membrane"/>
    <property type="evidence" value="ECO:0007669"/>
    <property type="project" value="UniProtKB-SubCell"/>
</dbReference>
<dbReference type="PANTHER" id="PTHR34697:SF2">
    <property type="entry name" value="PHOSPHATIDYLGLYCEROL LYSYLTRANSFERASE"/>
    <property type="match status" value="1"/>
</dbReference>
<organism evidence="9 10">
    <name type="scientific">Sphingobacterium mizutaii</name>
    <dbReference type="NCBI Taxonomy" id="1010"/>
    <lineage>
        <taxon>Bacteria</taxon>
        <taxon>Pseudomonadati</taxon>
        <taxon>Bacteroidota</taxon>
        <taxon>Sphingobacteriia</taxon>
        <taxon>Sphingobacteriales</taxon>
        <taxon>Sphingobacteriaceae</taxon>
        <taxon>Sphingobacterium</taxon>
    </lineage>
</organism>
<evidence type="ECO:0000256" key="6">
    <source>
        <dbReference type="ARBA" id="ARBA00023136"/>
    </source>
</evidence>
<feature type="transmembrane region" description="Helical" evidence="7">
    <location>
        <begin position="444"/>
        <end position="471"/>
    </location>
</feature>
<evidence type="ECO:0000259" key="8">
    <source>
        <dbReference type="Pfam" id="PF09924"/>
    </source>
</evidence>
<dbReference type="AlphaFoldDB" id="A0AAJ4XDS6"/>
<dbReference type="InterPro" id="IPR051211">
    <property type="entry name" value="PG_lysyltransferase"/>
</dbReference>
<evidence type="ECO:0000256" key="3">
    <source>
        <dbReference type="ARBA" id="ARBA00022679"/>
    </source>
</evidence>
<dbReference type="Pfam" id="PF09924">
    <property type="entry name" value="LPG_synthase_C"/>
    <property type="match status" value="1"/>
</dbReference>
<comment type="subcellular location">
    <subcellularLocation>
        <location evidence="1">Cell membrane</location>
        <topology evidence="1">Multi-pass membrane protein</topology>
    </subcellularLocation>
</comment>
<dbReference type="InterPro" id="IPR024320">
    <property type="entry name" value="LPG_synthase_C"/>
</dbReference>
<dbReference type="RefSeq" id="WP_093097922.1">
    <property type="nucleotide sequence ID" value="NZ_FNGK01000002.1"/>
</dbReference>
<dbReference type="InterPro" id="IPR022791">
    <property type="entry name" value="L-PG_synthase/AglD"/>
</dbReference>
<keyword evidence="2" id="KW-1003">Cell membrane</keyword>
<dbReference type="Pfam" id="PF03706">
    <property type="entry name" value="LPG_synthase_TM"/>
    <property type="match status" value="1"/>
</dbReference>
<dbReference type="PANTHER" id="PTHR34697">
    <property type="entry name" value="PHOSPHATIDYLGLYCEROL LYSYLTRANSFERASE"/>
    <property type="match status" value="1"/>
</dbReference>
<accession>A0AAJ4XDS6</accession>
<feature type="transmembrane region" description="Helical" evidence="7">
    <location>
        <begin position="165"/>
        <end position="184"/>
    </location>
</feature>
<feature type="transmembrane region" description="Helical" evidence="7">
    <location>
        <begin position="17"/>
        <end position="34"/>
    </location>
</feature>
<feature type="transmembrane region" description="Helical" evidence="7">
    <location>
        <begin position="394"/>
        <end position="411"/>
    </location>
</feature>
<feature type="transmembrane region" description="Helical" evidence="7">
    <location>
        <begin position="54"/>
        <end position="76"/>
    </location>
</feature>
<keyword evidence="6 7" id="KW-0472">Membrane</keyword>
<feature type="transmembrane region" description="Helical" evidence="7">
    <location>
        <begin position="219"/>
        <end position="241"/>
    </location>
</feature>
<evidence type="ECO:0000256" key="5">
    <source>
        <dbReference type="ARBA" id="ARBA00022989"/>
    </source>
</evidence>
<keyword evidence="3 9" id="KW-0808">Transferase</keyword>
<dbReference type="KEGG" id="smiz:4412673_02775"/>
<feature type="transmembrane region" description="Helical" evidence="7">
    <location>
        <begin position="332"/>
        <end position="352"/>
    </location>
</feature>